<evidence type="ECO:0000313" key="2">
    <source>
        <dbReference type="EMBL" id="KAJ3836947.1"/>
    </source>
</evidence>
<protein>
    <submittedName>
        <fullName evidence="2">Uncharacterized protein</fullName>
    </submittedName>
</protein>
<accession>A0AA38P5Y6</accession>
<feature type="signal peptide" evidence="1">
    <location>
        <begin position="1"/>
        <end position="25"/>
    </location>
</feature>
<dbReference type="AlphaFoldDB" id="A0AA38P5Y6"/>
<reference evidence="2" key="1">
    <citation type="submission" date="2022-08" db="EMBL/GenBank/DDBJ databases">
        <authorList>
            <consortium name="DOE Joint Genome Institute"/>
            <person name="Min B."/>
            <person name="Riley R."/>
            <person name="Sierra-Patev S."/>
            <person name="Naranjo-Ortiz M."/>
            <person name="Looney B."/>
            <person name="Konkel Z."/>
            <person name="Slot J.C."/>
            <person name="Sakamoto Y."/>
            <person name="Steenwyk J.L."/>
            <person name="Rokas A."/>
            <person name="Carro J."/>
            <person name="Camarero S."/>
            <person name="Ferreira P."/>
            <person name="Molpeceres G."/>
            <person name="Ruiz-Duenas F.J."/>
            <person name="Serrano A."/>
            <person name="Henrissat B."/>
            <person name="Drula E."/>
            <person name="Hughes K.W."/>
            <person name="Mata J.L."/>
            <person name="Ishikawa N.K."/>
            <person name="Vargas-Isla R."/>
            <person name="Ushijima S."/>
            <person name="Smith C.A."/>
            <person name="Ahrendt S."/>
            <person name="Andreopoulos W."/>
            <person name="He G."/>
            <person name="Labutti K."/>
            <person name="Lipzen A."/>
            <person name="Ng V."/>
            <person name="Sandor L."/>
            <person name="Barry K."/>
            <person name="Martinez A.T."/>
            <person name="Xiao Y."/>
            <person name="Gibbons J.G."/>
            <person name="Terashima K."/>
            <person name="Hibbett D.S."/>
            <person name="Grigoriev I.V."/>
        </authorList>
    </citation>
    <scope>NUCLEOTIDE SEQUENCE</scope>
    <source>
        <strain evidence="2">TFB9207</strain>
    </source>
</reference>
<evidence type="ECO:0000256" key="1">
    <source>
        <dbReference type="SAM" id="SignalP"/>
    </source>
</evidence>
<keyword evidence="3" id="KW-1185">Reference proteome</keyword>
<sequence length="123" mass="12700">MHFISLATSATFAAVMLISSCKVTADFIAWSGTDCNGSEGANVACDNTCFPFDGRHSFEVVIGGSHCVTFYEGDGCTGEAFLFSGEGNSECIDVITGTPIGSFRCSPTNTCAGRTIASNITAA</sequence>
<comment type="caution">
    <text evidence="2">The sequence shown here is derived from an EMBL/GenBank/DDBJ whole genome shotgun (WGS) entry which is preliminary data.</text>
</comment>
<feature type="chain" id="PRO_5041277787" evidence="1">
    <location>
        <begin position="26"/>
        <end position="123"/>
    </location>
</feature>
<name>A0AA38P5Y6_9AGAR</name>
<proteinExistence type="predicted"/>
<gene>
    <name evidence="2" type="ORF">F5878DRAFT_623826</name>
</gene>
<dbReference type="EMBL" id="MU806282">
    <property type="protein sequence ID" value="KAJ3836947.1"/>
    <property type="molecule type" value="Genomic_DNA"/>
</dbReference>
<organism evidence="2 3">
    <name type="scientific">Lentinula raphanica</name>
    <dbReference type="NCBI Taxonomy" id="153919"/>
    <lineage>
        <taxon>Eukaryota</taxon>
        <taxon>Fungi</taxon>
        <taxon>Dikarya</taxon>
        <taxon>Basidiomycota</taxon>
        <taxon>Agaricomycotina</taxon>
        <taxon>Agaricomycetes</taxon>
        <taxon>Agaricomycetidae</taxon>
        <taxon>Agaricales</taxon>
        <taxon>Marasmiineae</taxon>
        <taxon>Omphalotaceae</taxon>
        <taxon>Lentinula</taxon>
    </lineage>
</organism>
<keyword evidence="1" id="KW-0732">Signal</keyword>
<evidence type="ECO:0000313" key="3">
    <source>
        <dbReference type="Proteomes" id="UP001163846"/>
    </source>
</evidence>
<dbReference type="Proteomes" id="UP001163846">
    <property type="component" value="Unassembled WGS sequence"/>
</dbReference>